<dbReference type="SUPFAM" id="SSF81886">
    <property type="entry name" value="Helical scaffold and wing domains of SecA"/>
    <property type="match status" value="1"/>
</dbReference>
<evidence type="ECO:0000313" key="17">
    <source>
        <dbReference type="EMBL" id="MDO8054638.1"/>
    </source>
</evidence>
<evidence type="ECO:0000256" key="5">
    <source>
        <dbReference type="ARBA" id="ARBA00022490"/>
    </source>
</evidence>
<feature type="binding site" evidence="12">
    <location>
        <position position="85"/>
    </location>
    <ligand>
        <name>ATP</name>
        <dbReference type="ChEBI" id="CHEBI:30616"/>
    </ligand>
</feature>
<feature type="domain" description="Helicase C-terminal" evidence="15">
    <location>
        <begin position="411"/>
        <end position="573"/>
    </location>
</feature>
<dbReference type="Pfam" id="PF01043">
    <property type="entry name" value="SecA_PP_bind"/>
    <property type="match status" value="1"/>
</dbReference>
<evidence type="ECO:0000256" key="10">
    <source>
        <dbReference type="ARBA" id="ARBA00023010"/>
    </source>
</evidence>
<evidence type="ECO:0000256" key="12">
    <source>
        <dbReference type="HAMAP-Rule" id="MF_01382"/>
    </source>
</evidence>
<keyword evidence="11 12" id="KW-0472">Membrane</keyword>
<dbReference type="PROSITE" id="PS51196">
    <property type="entry name" value="SECA_MOTOR_DEAD"/>
    <property type="match status" value="1"/>
</dbReference>
<feature type="binding site" evidence="12">
    <location>
        <begin position="103"/>
        <end position="107"/>
    </location>
    <ligand>
        <name>ATP</name>
        <dbReference type="ChEBI" id="CHEBI:30616"/>
    </ligand>
</feature>
<evidence type="ECO:0000256" key="11">
    <source>
        <dbReference type="ARBA" id="ARBA00023136"/>
    </source>
</evidence>
<keyword evidence="6 12" id="KW-0547">Nucleotide-binding</keyword>
<dbReference type="Gene3D" id="3.40.50.300">
    <property type="entry name" value="P-loop containing nucleotide triphosphate hydrolases"/>
    <property type="match status" value="3"/>
</dbReference>
<evidence type="ECO:0000259" key="14">
    <source>
        <dbReference type="PROSITE" id="PS51192"/>
    </source>
</evidence>
<dbReference type="PROSITE" id="PS51192">
    <property type="entry name" value="HELICASE_ATP_BIND_1"/>
    <property type="match status" value="1"/>
</dbReference>
<dbReference type="GO" id="GO:0005829">
    <property type="term" value="C:cytosol"/>
    <property type="evidence" value="ECO:0007669"/>
    <property type="project" value="TreeGrafter"/>
</dbReference>
<dbReference type="SMART" id="SM00957">
    <property type="entry name" value="SecA_DEAD"/>
    <property type="match status" value="1"/>
</dbReference>
<dbReference type="PROSITE" id="PS01312">
    <property type="entry name" value="SECA"/>
    <property type="match status" value="1"/>
</dbReference>
<keyword evidence="18" id="KW-1185">Reference proteome</keyword>
<comment type="caution">
    <text evidence="17">The sequence shown here is derived from an EMBL/GenBank/DDBJ whole genome shotgun (WGS) entry which is preliminary data.</text>
</comment>
<feature type="domain" description="Helicase ATP-binding" evidence="14">
    <location>
        <begin position="87"/>
        <end position="278"/>
    </location>
</feature>
<organism evidence="17 18">
    <name type="scientific">Candidatus Phytoplasma australasiaticum subsp. australasiaticum</name>
    <dbReference type="NCBI Taxonomy" id="2832407"/>
    <lineage>
        <taxon>Bacteria</taxon>
        <taxon>Bacillati</taxon>
        <taxon>Mycoplasmatota</taxon>
        <taxon>Mollicutes</taxon>
        <taxon>Acholeplasmatales</taxon>
        <taxon>Acholeplasmataceae</taxon>
        <taxon>Candidatus Phytoplasma</taxon>
        <taxon>16SrII (Peanut WB group)</taxon>
        <taxon>Candidatus Phytoplasma australasiaticum</taxon>
    </lineage>
</organism>
<proteinExistence type="inferred from homology"/>
<dbReference type="EMBL" id="JAOSIW010000014">
    <property type="protein sequence ID" value="MDO8054638.1"/>
    <property type="molecule type" value="Genomic_DNA"/>
</dbReference>
<dbReference type="SUPFAM" id="SSF52540">
    <property type="entry name" value="P-loop containing nucleoside triphosphate hydrolases"/>
    <property type="match status" value="2"/>
</dbReference>
<comment type="subcellular location">
    <subcellularLocation>
        <location evidence="12">Cell membrane</location>
        <topology evidence="12">Peripheral membrane protein</topology>
        <orientation evidence="12">Cytoplasmic side</orientation>
    </subcellularLocation>
    <subcellularLocation>
        <location evidence="12">Cytoplasm</location>
    </subcellularLocation>
    <subcellularLocation>
        <location evidence="1">Membrane</location>
        <topology evidence="1">Peripheral membrane protein</topology>
    </subcellularLocation>
    <text evidence="12">Distribution is 50-50.</text>
</comment>
<dbReference type="InterPro" id="IPR011116">
    <property type="entry name" value="SecA_Wing/Scaffold"/>
</dbReference>
<comment type="catalytic activity">
    <reaction evidence="12">
        <text>ATP + H2O + cellular proteinSide 1 = ADP + phosphate + cellular proteinSide 2.</text>
        <dbReference type="EC" id="7.4.2.8"/>
    </reaction>
</comment>
<dbReference type="InterPro" id="IPR036670">
    <property type="entry name" value="SecA_X-link_sf"/>
</dbReference>
<keyword evidence="4 12" id="KW-1003">Cell membrane</keyword>
<dbReference type="InterPro" id="IPR011115">
    <property type="entry name" value="SecA_DEAD"/>
</dbReference>
<feature type="binding site" evidence="12">
    <location>
        <position position="493"/>
    </location>
    <ligand>
        <name>ATP</name>
        <dbReference type="ChEBI" id="CHEBI:30616"/>
    </ligand>
</feature>
<dbReference type="NCBIfam" id="NF006630">
    <property type="entry name" value="PRK09200.1"/>
    <property type="match status" value="1"/>
</dbReference>
<evidence type="ECO:0000256" key="6">
    <source>
        <dbReference type="ARBA" id="ARBA00022741"/>
    </source>
</evidence>
<evidence type="ECO:0000256" key="9">
    <source>
        <dbReference type="ARBA" id="ARBA00022967"/>
    </source>
</evidence>
<dbReference type="CDD" id="cd17928">
    <property type="entry name" value="DEXDc_SecA"/>
    <property type="match status" value="1"/>
</dbReference>
<dbReference type="Pfam" id="PF07517">
    <property type="entry name" value="SecA_DEAD"/>
    <property type="match status" value="1"/>
</dbReference>
<dbReference type="GO" id="GO:0008564">
    <property type="term" value="F:protein-exporting ATPase activity"/>
    <property type="evidence" value="ECO:0007669"/>
    <property type="project" value="UniProtKB-EC"/>
</dbReference>
<evidence type="ECO:0000256" key="3">
    <source>
        <dbReference type="ARBA" id="ARBA00022448"/>
    </source>
</evidence>
<dbReference type="PANTHER" id="PTHR30612:SF0">
    <property type="entry name" value="CHLOROPLAST PROTEIN-TRANSPORTING ATPASE"/>
    <property type="match status" value="1"/>
</dbReference>
<sequence length="831" mass="95538">MLDFVKNFYNPSARYLKKIKKVADKIDKLSHIMSQLKDEDFPKETLKLKQKLKEGMSLDNILVEAFALAREASTRVAKITPYYVQLLGAIVLHKGNIAEMKTGEGKTLTAVMPAYLNALGGNSVHIVTVNEYLARREAEGVIGDIFRFLGLSVGLNLKNKSIQEKKIAYNCDILYSTNSEIGFDYLRDNMESDINNVLMTREYGYVIIDEVDSILIDEARTPLIISNNVTSGIKFYRDADRFAKSLKSEHYVIDLESKTIELNEEGIRKAELFFKINNLYSNQNSFLLHFIKNALKACFIMERDKDYLVQNNQIVIIDQFTGRALIGRQFSDGLHQALEAKENCIIKAETETSATITYQNLFRNYKLISGMTGTAKTEEKEFISIYNMKVIQIPTNKKMIREDASDLVFLTLKEKWKALIEEVKIRHSKKQPILIGTVSVEVSEQISKDLKKNKIAHEVLNAKNHLKESEIIAKAGNKSAVTIATNMAGRGTDIRLAEGVAELGGLAVLGTERHEVRRIDNQLRGRAGRQGDPGYTKFFVSAEDDLIKRFGSDKVSKLVTLLQYSKHQQNNAVSSRFLTNLFTNIQKKIESSNFEYRKFVLKFDSVLQLQRDIIYKQRKAILSSNKVEEILWNIMDKTLKNKVKNFVNSMKQDKFQKLDKQAIIVELIHYCEINFFDKNILTKTDFEDNNQKDLSYSQIESVILNKARNIVDLQKNKFTSVGIQKYLNIIKLIILKNVDINFQRHINDMDLLRRSINFLSYGQQNTLTVYQQEGQKFFNRMIDNISQDITKIVLKSNFFEDLLDDLNPTESLQLNNRDKIKIKKNIKKPWD</sequence>
<comment type="similarity">
    <text evidence="2 12 13">Belongs to the SecA family.</text>
</comment>
<evidence type="ECO:0000256" key="1">
    <source>
        <dbReference type="ARBA" id="ARBA00004170"/>
    </source>
</evidence>
<dbReference type="Proteomes" id="UP001170651">
    <property type="component" value="Unassembled WGS sequence"/>
</dbReference>
<keyword evidence="10 12" id="KW-0811">Translocation</keyword>
<evidence type="ECO:0000259" key="15">
    <source>
        <dbReference type="PROSITE" id="PS51194"/>
    </source>
</evidence>
<dbReference type="GO" id="GO:0006605">
    <property type="term" value="P:protein targeting"/>
    <property type="evidence" value="ECO:0007669"/>
    <property type="project" value="UniProtKB-UniRule"/>
</dbReference>
<dbReference type="InterPro" id="IPR027417">
    <property type="entry name" value="P-loop_NTPase"/>
</dbReference>
<dbReference type="GO" id="GO:0043952">
    <property type="term" value="P:protein transport by the Sec complex"/>
    <property type="evidence" value="ECO:0007669"/>
    <property type="project" value="TreeGrafter"/>
</dbReference>
<dbReference type="InterPro" id="IPR000185">
    <property type="entry name" value="SecA"/>
</dbReference>
<accession>A0A9K3WSZ8</accession>
<dbReference type="InterPro" id="IPR014001">
    <property type="entry name" value="Helicase_ATP-bd"/>
</dbReference>
<dbReference type="GO" id="GO:0005886">
    <property type="term" value="C:plasma membrane"/>
    <property type="evidence" value="ECO:0007669"/>
    <property type="project" value="UniProtKB-SubCell"/>
</dbReference>
<keyword evidence="5 12" id="KW-0963">Cytoplasm</keyword>
<protein>
    <recommendedName>
        <fullName evidence="12 13">Protein translocase subunit SecA</fullName>
        <ecNumber evidence="12">7.4.2.8</ecNumber>
    </recommendedName>
</protein>
<comment type="function">
    <text evidence="12">Part of the Sec protein translocase complex. Interacts with the SecYEG preprotein conducting channel. Has a central role in coupling the hydrolysis of ATP to the transfer of proteins into and across the cell membrane, serving as an ATP-driven molecular motor driving the stepwise translocation of polypeptide chains across the membrane.</text>
</comment>
<evidence type="ECO:0000256" key="8">
    <source>
        <dbReference type="ARBA" id="ARBA00022927"/>
    </source>
</evidence>
<feature type="domain" description="SecA family profile" evidence="16">
    <location>
        <begin position="1"/>
        <end position="571"/>
    </location>
</feature>
<dbReference type="PRINTS" id="PR00906">
    <property type="entry name" value="SECA"/>
</dbReference>
<dbReference type="InterPro" id="IPR020937">
    <property type="entry name" value="SecA_CS"/>
</dbReference>
<dbReference type="InterPro" id="IPR036266">
    <property type="entry name" value="SecA_Wing/Scaffold_sf"/>
</dbReference>
<dbReference type="GO" id="GO:0005524">
    <property type="term" value="F:ATP binding"/>
    <property type="evidence" value="ECO:0007669"/>
    <property type="project" value="UniProtKB-UniRule"/>
</dbReference>
<dbReference type="EC" id="7.4.2.8" evidence="12"/>
<dbReference type="SMART" id="SM00958">
    <property type="entry name" value="SecA_PP_bind"/>
    <property type="match status" value="1"/>
</dbReference>
<keyword evidence="7 12" id="KW-0067">ATP-binding</keyword>
<dbReference type="HAMAP" id="MF_01382">
    <property type="entry name" value="SecA"/>
    <property type="match status" value="1"/>
</dbReference>
<dbReference type="SMART" id="SM00487">
    <property type="entry name" value="DEXDc"/>
    <property type="match status" value="1"/>
</dbReference>
<evidence type="ECO:0000256" key="4">
    <source>
        <dbReference type="ARBA" id="ARBA00022475"/>
    </source>
</evidence>
<dbReference type="GO" id="GO:0017038">
    <property type="term" value="P:protein import"/>
    <property type="evidence" value="ECO:0007669"/>
    <property type="project" value="InterPro"/>
</dbReference>
<dbReference type="Pfam" id="PF21090">
    <property type="entry name" value="P-loop_SecA"/>
    <property type="match status" value="2"/>
</dbReference>
<keyword evidence="8 12" id="KW-0653">Protein transport</keyword>
<name>A0A9K3WSZ8_9MOLU</name>
<evidence type="ECO:0000256" key="13">
    <source>
        <dbReference type="RuleBase" id="RU003874"/>
    </source>
</evidence>
<dbReference type="PANTHER" id="PTHR30612">
    <property type="entry name" value="SECA INNER MEMBRANE COMPONENT OF SEC PROTEIN SECRETION SYSTEM"/>
    <property type="match status" value="1"/>
</dbReference>
<dbReference type="InterPro" id="IPR014018">
    <property type="entry name" value="SecA_motor_DEAD"/>
</dbReference>
<dbReference type="Gene3D" id="1.10.3060.10">
    <property type="entry name" value="Helical scaffold and wing domains of SecA"/>
    <property type="match status" value="1"/>
</dbReference>
<evidence type="ECO:0000256" key="2">
    <source>
        <dbReference type="ARBA" id="ARBA00007650"/>
    </source>
</evidence>
<dbReference type="FunFam" id="3.40.50.300:FF:000429">
    <property type="entry name" value="Preprotein translocase subunit SecA"/>
    <property type="match status" value="1"/>
</dbReference>
<dbReference type="SUPFAM" id="SSF81767">
    <property type="entry name" value="Pre-protein crosslinking domain of SecA"/>
    <property type="match status" value="1"/>
</dbReference>
<dbReference type="AlphaFoldDB" id="A0A9K3WSZ8"/>
<dbReference type="Pfam" id="PF07516">
    <property type="entry name" value="SecA_SW"/>
    <property type="match status" value="1"/>
</dbReference>
<gene>
    <name evidence="12 17" type="primary">secA</name>
    <name evidence="17" type="ORF">OC696_02030</name>
</gene>
<reference evidence="17 18" key="1">
    <citation type="journal article" date="2023" name="Int. J. Syst. Evol. Microbiol.">
        <title>The observation of taxonomic boundaries for the 16SrII and 16SrXXV phytoplasmas using genome-based delimitation.</title>
        <authorList>
            <person name="Rodrigues Jardim B."/>
            <person name="Tran-Nguyen L.T.T."/>
            <person name="Gambley C."/>
            <person name="Al-Sadi A.M."/>
            <person name="Al-Subhi A.M."/>
            <person name="Foissac X."/>
            <person name="Salar P."/>
            <person name="Cai H."/>
            <person name="Yang J.Y."/>
            <person name="Davis R."/>
            <person name="Jones L."/>
            <person name="Rodoni B."/>
            <person name="Constable F.E."/>
        </authorList>
    </citation>
    <scope>NUCLEOTIDE SEQUENCE [LARGE SCALE GENOMIC DNA]</scope>
    <source>
        <strain evidence="17">BAWM-OMN-P26</strain>
    </source>
</reference>
<dbReference type="PROSITE" id="PS51194">
    <property type="entry name" value="HELICASE_CTER"/>
    <property type="match status" value="1"/>
</dbReference>
<dbReference type="CDD" id="cd18803">
    <property type="entry name" value="SF2_C_secA"/>
    <property type="match status" value="1"/>
</dbReference>
<keyword evidence="9 12" id="KW-1278">Translocase</keyword>
<dbReference type="InterPro" id="IPR001650">
    <property type="entry name" value="Helicase_C-like"/>
</dbReference>
<keyword evidence="3 12" id="KW-0813">Transport</keyword>
<dbReference type="InterPro" id="IPR011130">
    <property type="entry name" value="SecA_preprotein_X-link_dom"/>
</dbReference>
<evidence type="ECO:0000313" key="18">
    <source>
        <dbReference type="Proteomes" id="UP001170651"/>
    </source>
</evidence>
<dbReference type="NCBIfam" id="TIGR00963">
    <property type="entry name" value="secA"/>
    <property type="match status" value="1"/>
</dbReference>
<evidence type="ECO:0000259" key="16">
    <source>
        <dbReference type="PROSITE" id="PS51196"/>
    </source>
</evidence>
<evidence type="ECO:0000256" key="7">
    <source>
        <dbReference type="ARBA" id="ARBA00022840"/>
    </source>
</evidence>
<comment type="subunit">
    <text evidence="12">Monomer and homodimer. Part of the essential Sec protein translocation apparatus which comprises SecA, SecYEG and auxiliary proteins SecDF. Other proteins may also be involved.</text>
</comment>
<dbReference type="GO" id="GO:0065002">
    <property type="term" value="P:intracellular protein transmembrane transport"/>
    <property type="evidence" value="ECO:0007669"/>
    <property type="project" value="UniProtKB-UniRule"/>
</dbReference>
<dbReference type="GO" id="GO:0031522">
    <property type="term" value="C:cell envelope Sec protein transport complex"/>
    <property type="evidence" value="ECO:0007669"/>
    <property type="project" value="TreeGrafter"/>
</dbReference>
<dbReference type="Gene3D" id="3.90.1440.10">
    <property type="entry name" value="SecA, preprotein cross-linking domain"/>
    <property type="match status" value="1"/>
</dbReference>
<dbReference type="InterPro" id="IPR044722">
    <property type="entry name" value="SecA_SF2_C"/>
</dbReference>